<dbReference type="EMBL" id="QEAO01000003">
    <property type="protein sequence ID" value="TPX37143.1"/>
    <property type="molecule type" value="Genomic_DNA"/>
</dbReference>
<dbReference type="STRING" id="1806994.A0A507CHQ9"/>
<evidence type="ECO:0000256" key="6">
    <source>
        <dbReference type="ARBA" id="ARBA00048018"/>
    </source>
</evidence>
<comment type="catalytic activity">
    <reaction evidence="5">
        <text>glycyl-tRNA(Ala) + H2O = tRNA(Ala) + glycine + H(+)</text>
        <dbReference type="Rhea" id="RHEA:53744"/>
        <dbReference type="Rhea" id="RHEA-COMP:9657"/>
        <dbReference type="Rhea" id="RHEA-COMP:13640"/>
        <dbReference type="ChEBI" id="CHEBI:15377"/>
        <dbReference type="ChEBI" id="CHEBI:15378"/>
        <dbReference type="ChEBI" id="CHEBI:57305"/>
        <dbReference type="ChEBI" id="CHEBI:78442"/>
        <dbReference type="ChEBI" id="CHEBI:78522"/>
        <dbReference type="EC" id="3.1.1.96"/>
    </reaction>
</comment>
<evidence type="ECO:0000256" key="5">
    <source>
        <dbReference type="ARBA" id="ARBA00047676"/>
    </source>
</evidence>
<dbReference type="InterPro" id="IPR023509">
    <property type="entry name" value="DTD-like_sf"/>
</dbReference>
<dbReference type="GO" id="GO:0051500">
    <property type="term" value="F:D-tyrosyl-tRNA(Tyr) deacylase activity"/>
    <property type="evidence" value="ECO:0007669"/>
    <property type="project" value="TreeGrafter"/>
</dbReference>
<dbReference type="Pfam" id="PF02580">
    <property type="entry name" value="Tyr_Deacylase"/>
    <property type="match status" value="1"/>
</dbReference>
<name>A0A507CHQ9_9FUNG</name>
<evidence type="ECO:0000256" key="3">
    <source>
        <dbReference type="ARBA" id="ARBA00020007"/>
    </source>
</evidence>
<dbReference type="PANTHER" id="PTHR10472">
    <property type="entry name" value="D-TYROSYL-TRNA TYR DEACYLASE"/>
    <property type="match status" value="1"/>
</dbReference>
<dbReference type="SUPFAM" id="SSF69500">
    <property type="entry name" value="DTD-like"/>
    <property type="match status" value="1"/>
</dbReference>
<dbReference type="EC" id="3.1.1.96" evidence="2"/>
<organism evidence="7 8">
    <name type="scientific">Synchytrium microbalum</name>
    <dbReference type="NCBI Taxonomy" id="1806994"/>
    <lineage>
        <taxon>Eukaryota</taxon>
        <taxon>Fungi</taxon>
        <taxon>Fungi incertae sedis</taxon>
        <taxon>Chytridiomycota</taxon>
        <taxon>Chytridiomycota incertae sedis</taxon>
        <taxon>Chytridiomycetes</taxon>
        <taxon>Synchytriales</taxon>
        <taxon>Synchytriaceae</taxon>
        <taxon>Synchytrium</taxon>
    </lineage>
</organism>
<dbReference type="Gene3D" id="3.50.80.10">
    <property type="entry name" value="D-tyrosyl-tRNA(Tyr) deacylase"/>
    <property type="match status" value="1"/>
</dbReference>
<comment type="similarity">
    <text evidence="1">Belongs to the DTD family.</text>
</comment>
<evidence type="ECO:0000256" key="1">
    <source>
        <dbReference type="ARBA" id="ARBA00009673"/>
    </source>
</evidence>
<proteinExistence type="inferred from homology"/>
<sequence length="189" mass="20947">MRAVIQRVTGASVTGKSRNTHFGPDLISQIGRGFCVLVGITTDDTEADMDALAKKLLSVRLFPDPDGNKQWAKSVTDLQLEILCVSQFTLLTRAQNLTFIKASFNHARLPTSKWKAHAVFFSAMKSDTSKEFYDKFLAKLRSSYQEDKIKDGVFGAMMSVDIKNDGPVTLLLDSKGQRAGKEPWTEGLI</sequence>
<dbReference type="RefSeq" id="XP_031027213.1">
    <property type="nucleotide sequence ID" value="XM_031166960.1"/>
</dbReference>
<gene>
    <name evidence="7" type="ORF">SmJEL517_g01032</name>
</gene>
<dbReference type="GeneID" id="42002257"/>
<keyword evidence="8" id="KW-1185">Reference proteome</keyword>
<dbReference type="GO" id="GO:0005737">
    <property type="term" value="C:cytoplasm"/>
    <property type="evidence" value="ECO:0007669"/>
    <property type="project" value="InterPro"/>
</dbReference>
<reference evidence="7 8" key="1">
    <citation type="journal article" date="2019" name="Sci. Rep.">
        <title>Comparative genomics of chytrid fungi reveal insights into the obligate biotrophic and pathogenic lifestyle of Synchytrium endobioticum.</title>
        <authorList>
            <person name="van de Vossenberg B.T.L.H."/>
            <person name="Warris S."/>
            <person name="Nguyen H.D.T."/>
            <person name="van Gent-Pelzer M.P.E."/>
            <person name="Joly D.L."/>
            <person name="van de Geest H.C."/>
            <person name="Bonants P.J.M."/>
            <person name="Smith D.S."/>
            <person name="Levesque C.A."/>
            <person name="van der Lee T.A.J."/>
        </authorList>
    </citation>
    <scope>NUCLEOTIDE SEQUENCE [LARGE SCALE GENOMIC DNA]</scope>
    <source>
        <strain evidence="7 8">JEL517</strain>
    </source>
</reference>
<dbReference type="InterPro" id="IPR003732">
    <property type="entry name" value="Daa-tRNA_deacyls_DTD"/>
</dbReference>
<evidence type="ECO:0000256" key="2">
    <source>
        <dbReference type="ARBA" id="ARBA00013056"/>
    </source>
</evidence>
<accession>A0A507CHQ9</accession>
<comment type="catalytic activity">
    <reaction evidence="6">
        <text>a D-aminoacyl-tRNA + H2O = a tRNA + a D-alpha-amino acid + H(+)</text>
        <dbReference type="Rhea" id="RHEA:13953"/>
        <dbReference type="Rhea" id="RHEA-COMP:10123"/>
        <dbReference type="Rhea" id="RHEA-COMP:10124"/>
        <dbReference type="ChEBI" id="CHEBI:15377"/>
        <dbReference type="ChEBI" id="CHEBI:15378"/>
        <dbReference type="ChEBI" id="CHEBI:59871"/>
        <dbReference type="ChEBI" id="CHEBI:78442"/>
        <dbReference type="ChEBI" id="CHEBI:79333"/>
        <dbReference type="EC" id="3.1.1.96"/>
    </reaction>
</comment>
<comment type="caution">
    <text evidence="7">The sequence shown here is derived from an EMBL/GenBank/DDBJ whole genome shotgun (WGS) entry which is preliminary data.</text>
</comment>
<dbReference type="PANTHER" id="PTHR10472:SF5">
    <property type="entry name" value="D-AMINOACYL-TRNA DEACYLASE 1"/>
    <property type="match status" value="1"/>
</dbReference>
<evidence type="ECO:0000256" key="4">
    <source>
        <dbReference type="ARBA" id="ARBA00032747"/>
    </source>
</evidence>
<dbReference type="Proteomes" id="UP000319731">
    <property type="component" value="Unassembled WGS sequence"/>
</dbReference>
<dbReference type="OrthoDB" id="275783at2759"/>
<evidence type="ECO:0000313" key="7">
    <source>
        <dbReference type="EMBL" id="TPX37143.1"/>
    </source>
</evidence>
<dbReference type="AlphaFoldDB" id="A0A507CHQ9"/>
<protein>
    <recommendedName>
        <fullName evidence="3">D-aminoacyl-tRNA deacylase</fullName>
        <ecNumber evidence="2">3.1.1.96</ecNumber>
    </recommendedName>
    <alternativeName>
        <fullName evidence="4">Gly-tRNA(Ala) deacylase</fullName>
    </alternativeName>
</protein>
<evidence type="ECO:0000313" key="8">
    <source>
        <dbReference type="Proteomes" id="UP000319731"/>
    </source>
</evidence>